<evidence type="ECO:0000256" key="1">
    <source>
        <dbReference type="SAM" id="MobiDB-lite"/>
    </source>
</evidence>
<protein>
    <submittedName>
        <fullName evidence="2">Uncharacterized protein</fullName>
    </submittedName>
</protein>
<organism evidence="2 3">
    <name type="scientific">Ruficoccus amylovorans</name>
    <dbReference type="NCBI Taxonomy" id="1804625"/>
    <lineage>
        <taxon>Bacteria</taxon>
        <taxon>Pseudomonadati</taxon>
        <taxon>Verrucomicrobiota</taxon>
        <taxon>Opitutia</taxon>
        <taxon>Puniceicoccales</taxon>
        <taxon>Cerasicoccaceae</taxon>
        <taxon>Ruficoccus</taxon>
    </lineage>
</organism>
<dbReference type="RefSeq" id="WP_185676873.1">
    <property type="nucleotide sequence ID" value="NZ_JACHVB010000058.1"/>
</dbReference>
<evidence type="ECO:0000313" key="2">
    <source>
        <dbReference type="EMBL" id="MBC2595945.1"/>
    </source>
</evidence>
<keyword evidence="3" id="KW-1185">Reference proteome</keyword>
<name>A0A842HGV0_9BACT</name>
<feature type="region of interest" description="Disordered" evidence="1">
    <location>
        <begin position="19"/>
        <end position="39"/>
    </location>
</feature>
<dbReference type="Proteomes" id="UP000546464">
    <property type="component" value="Unassembled WGS sequence"/>
</dbReference>
<dbReference type="AlphaFoldDB" id="A0A842HGV0"/>
<accession>A0A842HGV0</accession>
<gene>
    <name evidence="2" type="ORF">H5P28_16895</name>
</gene>
<reference evidence="2 3" key="1">
    <citation type="submission" date="2020-07" db="EMBL/GenBank/DDBJ databases">
        <authorList>
            <person name="Feng X."/>
        </authorList>
    </citation>
    <scope>NUCLEOTIDE SEQUENCE [LARGE SCALE GENOMIC DNA]</scope>
    <source>
        <strain evidence="2 3">JCM31066</strain>
    </source>
</reference>
<proteinExistence type="predicted"/>
<comment type="caution">
    <text evidence="2">The sequence shown here is derived from an EMBL/GenBank/DDBJ whole genome shotgun (WGS) entry which is preliminary data.</text>
</comment>
<evidence type="ECO:0000313" key="3">
    <source>
        <dbReference type="Proteomes" id="UP000546464"/>
    </source>
</evidence>
<sequence length="357" mass="41355">MPKAPEGLSDEIVFKQGDYLGTEPTDASSELPRLTTLPQEEGELSDLARRFHSRLKDEKENESGWIELKEIDFPITEITHSLAWRAAQAFHALNVYMEKLGIEFQVGEEHGGIAYARDGESLSVSISEQYIAIDPKTGEPSPSSRYQKREKRPTGWLRLSLSNQYREEGRSVWNESPKQELEWIIPNMASRMDVVLRERYLDRLEEARWREEARRQEAIENHPILIEKHKKAIVSNLEKATYWWTRSEELRCFMEACQRHWESSQNGKLTKSQREWVEWASGAISQLSPLGKGYPNPETDGPIDYEALPVGGPYPQVTELLSIPSFEIVEEKRGYQGYGYSSSQKEYRYPFWLKHQG</sequence>
<dbReference type="EMBL" id="JACHVB010000058">
    <property type="protein sequence ID" value="MBC2595945.1"/>
    <property type="molecule type" value="Genomic_DNA"/>
</dbReference>